<evidence type="ECO:0000259" key="7">
    <source>
        <dbReference type="Pfam" id="PF25967"/>
    </source>
</evidence>
<organism evidence="8 9">
    <name type="scientific">Pseudovibrio ascidiaceicola</name>
    <dbReference type="NCBI Taxonomy" id="285279"/>
    <lineage>
        <taxon>Bacteria</taxon>
        <taxon>Pseudomonadati</taxon>
        <taxon>Pseudomonadota</taxon>
        <taxon>Alphaproteobacteria</taxon>
        <taxon>Hyphomicrobiales</taxon>
        <taxon>Stappiaceae</taxon>
        <taxon>Pseudovibrio</taxon>
    </lineage>
</organism>
<protein>
    <submittedName>
        <fullName evidence="8">Membrane fusion protein, Cu(I)/Ag(I) efflux system</fullName>
    </submittedName>
</protein>
<accession>A0A1I4CSD2</accession>
<reference evidence="8 9" key="1">
    <citation type="submission" date="2016-10" db="EMBL/GenBank/DDBJ databases">
        <authorList>
            <person name="Varghese N."/>
            <person name="Submissions S."/>
        </authorList>
    </citation>
    <scope>NUCLEOTIDE SEQUENCE [LARGE SCALE GENOMIC DNA]</scope>
    <source>
        <strain evidence="8 9">DSM 16392</strain>
    </source>
</reference>
<dbReference type="RefSeq" id="WP_093521587.1">
    <property type="nucleotide sequence ID" value="NZ_FOSK01000010.1"/>
</dbReference>
<dbReference type="InterPro" id="IPR021647">
    <property type="entry name" value="CusF_Ec"/>
</dbReference>
<dbReference type="InterPro" id="IPR058790">
    <property type="entry name" value="BSH_CusB"/>
</dbReference>
<dbReference type="InterPro" id="IPR045800">
    <property type="entry name" value="HMBD"/>
</dbReference>
<feature type="domain" description="CusB-like barrel-sandwich hybrid" evidence="5">
    <location>
        <begin position="125"/>
        <end position="234"/>
    </location>
</feature>
<feature type="domain" description="Heavy metal binding" evidence="4">
    <location>
        <begin position="45"/>
        <end position="71"/>
    </location>
</feature>
<comment type="caution">
    <text evidence="8">The sequence shown here is derived from an EMBL/GenBank/DDBJ whole genome shotgun (WGS) entry which is preliminary data.</text>
</comment>
<dbReference type="PANTHER" id="PTHR30097:SF15">
    <property type="entry name" value="CATION EFFLUX SYSTEM PROTEIN CUSB"/>
    <property type="match status" value="1"/>
</dbReference>
<evidence type="ECO:0000313" key="9">
    <source>
        <dbReference type="Proteomes" id="UP000199598"/>
    </source>
</evidence>
<feature type="domain" description="Multidrug resistance protein MdtA-like C-terminal permuted SH3" evidence="7">
    <location>
        <begin position="326"/>
        <end position="386"/>
    </location>
</feature>
<dbReference type="NCBIfam" id="TIGR01730">
    <property type="entry name" value="RND_mfp"/>
    <property type="match status" value="1"/>
</dbReference>
<comment type="similarity">
    <text evidence="1">Belongs to the membrane fusion protein (MFP) (TC 8.A.1) family.</text>
</comment>
<evidence type="ECO:0000313" key="8">
    <source>
        <dbReference type="EMBL" id="SFK84152.1"/>
    </source>
</evidence>
<dbReference type="Pfam" id="PF25954">
    <property type="entry name" value="Beta-barrel_RND_2"/>
    <property type="match status" value="1"/>
</dbReference>
<dbReference type="Gene3D" id="2.40.420.20">
    <property type="match status" value="1"/>
</dbReference>
<dbReference type="Pfam" id="PF11604">
    <property type="entry name" value="CusF_Ec"/>
    <property type="match status" value="1"/>
</dbReference>
<dbReference type="InterPro" id="IPR051909">
    <property type="entry name" value="MFP_Cation_Efflux"/>
</dbReference>
<dbReference type="EMBL" id="FOSK01000010">
    <property type="protein sequence ID" value="SFK84152.1"/>
    <property type="molecule type" value="Genomic_DNA"/>
</dbReference>
<dbReference type="PANTHER" id="PTHR30097">
    <property type="entry name" value="CATION EFFLUX SYSTEM PROTEIN CUSB"/>
    <property type="match status" value="1"/>
</dbReference>
<dbReference type="InterPro" id="IPR042230">
    <property type="entry name" value="CusF_sf"/>
</dbReference>
<evidence type="ECO:0000259" key="5">
    <source>
        <dbReference type="Pfam" id="PF25919"/>
    </source>
</evidence>
<name>A0A1I4CSD2_9HYPH</name>
<dbReference type="Gene3D" id="2.40.30.170">
    <property type="match status" value="1"/>
</dbReference>
<proteinExistence type="inferred from homology"/>
<evidence type="ECO:0000256" key="3">
    <source>
        <dbReference type="SAM" id="MobiDB-lite"/>
    </source>
</evidence>
<gene>
    <name evidence="8" type="ORF">SAMN04488518_11010</name>
</gene>
<evidence type="ECO:0000259" key="6">
    <source>
        <dbReference type="Pfam" id="PF25954"/>
    </source>
</evidence>
<keyword evidence="2" id="KW-0813">Transport</keyword>
<sequence>MRRGYAVVAGLAIVASVSAGLGIFVGSSMDWTSAGSGSAENEILYWVAPMDPSFRRDAPGKSPMGMDLVPVYAGQDATQTGNAIVLSPGVINSIGVRTATASVEPISEKIESVGFVGYDEHRSSQVHLRTEGWIKELNIRAVGDPVEKGDLLFTVYAPEVTVASADLIRAVRRNDKQVEQNIRIQLQNYGIDSAQIDEMARASSPAKVFKVYAPQSGVVTTLEAADGMYLQPDSIALTLSDMSSVWLMVDVFEQDIARLSKNSDVLASFEHLPGQVLEGRIDYIYPELDAVTRTLPVRLHFDNSKGVLRPNMFGRVTIIPSETRSAVTVPASALIRTGSSDRVILQTEDGTFQPRMVTPGLTGRFGGGSRTEILQGLEAGEEVVTSAQFLIDSESSLSAGLARMSSAQDGPIWGDGTVTKFDAKTNSITIRHDAIEELQWPAMETTFAVRANLKNHAFQFEKPVEFAITKGSDKRFSLVELRDTKDQGSTSTPADTVGADEK</sequence>
<dbReference type="Pfam" id="PF25967">
    <property type="entry name" value="RND-MFP_C"/>
    <property type="match status" value="1"/>
</dbReference>
<evidence type="ECO:0000256" key="1">
    <source>
        <dbReference type="ARBA" id="ARBA00009477"/>
    </source>
</evidence>
<dbReference type="Pfam" id="PF19335">
    <property type="entry name" value="HMBD"/>
    <property type="match status" value="1"/>
</dbReference>
<dbReference type="Gene3D" id="2.40.50.320">
    <property type="entry name" value="Copper binding periplasmic protein CusF"/>
    <property type="match status" value="1"/>
</dbReference>
<evidence type="ECO:0000256" key="2">
    <source>
        <dbReference type="ARBA" id="ARBA00022448"/>
    </source>
</evidence>
<dbReference type="InterPro" id="IPR058627">
    <property type="entry name" value="MdtA-like_C"/>
</dbReference>
<evidence type="ECO:0000259" key="4">
    <source>
        <dbReference type="Pfam" id="PF19335"/>
    </source>
</evidence>
<dbReference type="Gene3D" id="2.40.50.100">
    <property type="match status" value="1"/>
</dbReference>
<feature type="region of interest" description="Disordered" evidence="3">
    <location>
        <begin position="480"/>
        <end position="502"/>
    </location>
</feature>
<dbReference type="SUPFAM" id="SSF111369">
    <property type="entry name" value="HlyD-like secretion proteins"/>
    <property type="match status" value="1"/>
</dbReference>
<dbReference type="Pfam" id="PF25919">
    <property type="entry name" value="BSH_CusB"/>
    <property type="match status" value="1"/>
</dbReference>
<feature type="domain" description="CusB-like beta-barrel" evidence="6">
    <location>
        <begin position="244"/>
        <end position="319"/>
    </location>
</feature>
<dbReference type="Proteomes" id="UP000199598">
    <property type="component" value="Unassembled WGS sequence"/>
</dbReference>
<dbReference type="InterPro" id="IPR006143">
    <property type="entry name" value="RND_pump_MFP"/>
</dbReference>
<keyword evidence="9" id="KW-1185">Reference proteome</keyword>
<dbReference type="InterPro" id="IPR058792">
    <property type="entry name" value="Beta-barrel_RND_2"/>
</dbReference>